<gene>
    <name evidence="2" type="ORF">SAMN05443639_11096</name>
</gene>
<reference evidence="3" key="1">
    <citation type="submission" date="2016-10" db="EMBL/GenBank/DDBJ databases">
        <authorList>
            <person name="Varghese N."/>
            <person name="Submissions S."/>
        </authorList>
    </citation>
    <scope>NUCLEOTIDE SEQUENCE [LARGE SCALE GENOMIC DNA]</scope>
    <source>
        <strain evidence="3">DSM 16858</strain>
    </source>
</reference>
<keyword evidence="3" id="KW-1185">Reference proteome</keyword>
<dbReference type="AlphaFoldDB" id="A0A1I0KEI4"/>
<evidence type="ECO:0000256" key="1">
    <source>
        <dbReference type="SAM" id="Phobius"/>
    </source>
</evidence>
<organism evidence="2 3">
    <name type="scientific">Stigmatella erecta</name>
    <dbReference type="NCBI Taxonomy" id="83460"/>
    <lineage>
        <taxon>Bacteria</taxon>
        <taxon>Pseudomonadati</taxon>
        <taxon>Myxococcota</taxon>
        <taxon>Myxococcia</taxon>
        <taxon>Myxococcales</taxon>
        <taxon>Cystobacterineae</taxon>
        <taxon>Archangiaceae</taxon>
        <taxon>Stigmatella</taxon>
    </lineage>
</organism>
<dbReference type="Proteomes" id="UP000199181">
    <property type="component" value="Unassembled WGS sequence"/>
</dbReference>
<dbReference type="RefSeq" id="WP_093522974.1">
    <property type="nucleotide sequence ID" value="NZ_FOIJ01000010.1"/>
</dbReference>
<name>A0A1I0KEI4_9BACT</name>
<keyword evidence="1" id="KW-0812">Transmembrane</keyword>
<sequence>MFKNMAITDGADSSGGGLFSRELEQAPPGAGRRRGLVVGAILLVLLGLWLWMRGSEGGALRAMSPAQRQALYQETWRDQRARCLGPERSDSPGQCQHRAEFLLRFPQCDVACRTELAPSFPSPAP</sequence>
<feature type="transmembrane region" description="Helical" evidence="1">
    <location>
        <begin position="35"/>
        <end position="52"/>
    </location>
</feature>
<protein>
    <submittedName>
        <fullName evidence="2">Uncharacterized protein</fullName>
    </submittedName>
</protein>
<evidence type="ECO:0000313" key="2">
    <source>
        <dbReference type="EMBL" id="SEU22137.1"/>
    </source>
</evidence>
<evidence type="ECO:0000313" key="3">
    <source>
        <dbReference type="Proteomes" id="UP000199181"/>
    </source>
</evidence>
<keyword evidence="1" id="KW-1133">Transmembrane helix</keyword>
<proteinExistence type="predicted"/>
<accession>A0A1I0KEI4</accession>
<keyword evidence="1" id="KW-0472">Membrane</keyword>
<dbReference type="EMBL" id="FOIJ01000010">
    <property type="protein sequence ID" value="SEU22137.1"/>
    <property type="molecule type" value="Genomic_DNA"/>
</dbReference>